<dbReference type="GO" id="GO:0005737">
    <property type="term" value="C:cytoplasm"/>
    <property type="evidence" value="ECO:0007669"/>
    <property type="project" value="TreeGrafter"/>
</dbReference>
<accession>A0A1X2IVN5</accession>
<dbReference type="InterPro" id="IPR039301">
    <property type="entry name" value="Sip5/DA2"/>
</dbReference>
<evidence type="ECO:0000256" key="1">
    <source>
        <dbReference type="ARBA" id="ARBA00010402"/>
    </source>
</evidence>
<reference evidence="3 4" key="1">
    <citation type="submission" date="2016-07" db="EMBL/GenBank/DDBJ databases">
        <title>Pervasive Adenine N6-methylation of Active Genes in Fungi.</title>
        <authorList>
            <consortium name="DOE Joint Genome Institute"/>
            <person name="Mondo S.J."/>
            <person name="Dannebaum R.O."/>
            <person name="Kuo R.C."/>
            <person name="Labutti K."/>
            <person name="Haridas S."/>
            <person name="Kuo A."/>
            <person name="Salamov A."/>
            <person name="Ahrendt S.R."/>
            <person name="Lipzen A."/>
            <person name="Sullivan W."/>
            <person name="Andreopoulos W.B."/>
            <person name="Clum A."/>
            <person name="Lindquist E."/>
            <person name="Daum C."/>
            <person name="Ramamoorthy G.K."/>
            <person name="Gryganskyi A."/>
            <person name="Culley D."/>
            <person name="Magnuson J.K."/>
            <person name="James T.Y."/>
            <person name="O'Malley M.A."/>
            <person name="Stajich J.E."/>
            <person name="Spatafora J.W."/>
            <person name="Visel A."/>
            <person name="Grigoriev I.V."/>
        </authorList>
    </citation>
    <scope>NUCLEOTIDE SEQUENCE [LARGE SCALE GENOMIC DNA]</scope>
    <source>
        <strain evidence="3 4">NRRL 1336</strain>
    </source>
</reference>
<evidence type="ECO:0000313" key="4">
    <source>
        <dbReference type="Proteomes" id="UP000193560"/>
    </source>
</evidence>
<dbReference type="Proteomes" id="UP000193560">
    <property type="component" value="Unassembled WGS sequence"/>
</dbReference>
<evidence type="ECO:0008006" key="5">
    <source>
        <dbReference type="Google" id="ProtNLM"/>
    </source>
</evidence>
<evidence type="ECO:0000256" key="2">
    <source>
        <dbReference type="SAM" id="MobiDB-lite"/>
    </source>
</evidence>
<protein>
    <recommendedName>
        <fullName evidence="5">RING-type domain-containing protein</fullName>
    </recommendedName>
</protein>
<organism evidence="3 4">
    <name type="scientific">Absidia repens</name>
    <dbReference type="NCBI Taxonomy" id="90262"/>
    <lineage>
        <taxon>Eukaryota</taxon>
        <taxon>Fungi</taxon>
        <taxon>Fungi incertae sedis</taxon>
        <taxon>Mucoromycota</taxon>
        <taxon>Mucoromycotina</taxon>
        <taxon>Mucoromycetes</taxon>
        <taxon>Mucorales</taxon>
        <taxon>Cunninghamellaceae</taxon>
        <taxon>Absidia</taxon>
    </lineage>
</organism>
<gene>
    <name evidence="3" type="ORF">BCR42DRAFT_404014</name>
</gene>
<dbReference type="AlphaFoldDB" id="A0A1X2IVN5"/>
<dbReference type="STRING" id="90262.A0A1X2IVN5"/>
<comment type="similarity">
    <text evidence="1">Belongs to the SIP5 family.</text>
</comment>
<evidence type="ECO:0000313" key="3">
    <source>
        <dbReference type="EMBL" id="ORZ23116.1"/>
    </source>
</evidence>
<comment type="caution">
    <text evidence="3">The sequence shown here is derived from an EMBL/GenBank/DDBJ whole genome shotgun (WGS) entry which is preliminary data.</text>
</comment>
<proteinExistence type="inferred from homology"/>
<sequence length="317" mass="35745">MGVLHSKQADLSDDPLDFGSLVAQQEHYEGTTISRDYDVKVVKRFMKEGRLAPFYQGYCEKPETRNGSQVDLLTSASHGLIQTTNPSPRNGNHNMLAMVSQRMGLLLARHIPETVQKHVLYKDTVECPICFLFYPPFINHTRCCDKLICTDCFLQLKRSASSPSLAIHCPFCMQPHLGVIRVPPPWSLHYASFGKRRSEYLRDQEMGKRKRLYIFDPDVVLVDHVRPDWQENIGSSSRNMSSNGSTRRTVVRPLQTAANDLGSDVSSSMDSTDDLPEESFVMEYLRSNASAMAKQNDSCKGTTEAYTTQIQSPSLDL</sequence>
<name>A0A1X2IVN5_9FUNG</name>
<dbReference type="PANTHER" id="PTHR31315">
    <property type="entry name" value="PROTEIN SIP5"/>
    <property type="match status" value="1"/>
</dbReference>
<dbReference type="EMBL" id="MCGE01000003">
    <property type="protein sequence ID" value="ORZ23116.1"/>
    <property type="molecule type" value="Genomic_DNA"/>
</dbReference>
<feature type="region of interest" description="Disordered" evidence="2">
    <location>
        <begin position="295"/>
        <end position="317"/>
    </location>
</feature>
<dbReference type="OrthoDB" id="21471at2759"/>
<keyword evidence="4" id="KW-1185">Reference proteome</keyword>
<dbReference type="PANTHER" id="PTHR31315:SF1">
    <property type="entry name" value="PROTEIN SIP5"/>
    <property type="match status" value="1"/>
</dbReference>